<proteinExistence type="predicted"/>
<keyword evidence="3" id="KW-1185">Reference proteome</keyword>
<evidence type="ECO:0000313" key="2">
    <source>
        <dbReference type="EMBL" id="MCS4556745.1"/>
    </source>
</evidence>
<comment type="caution">
    <text evidence="2">The sequence shown here is derived from an EMBL/GenBank/DDBJ whole genome shotgun (WGS) entry which is preliminary data.</text>
</comment>
<dbReference type="RefSeq" id="WP_238896137.1">
    <property type="nucleotide sequence ID" value="NZ_JAKOGG010000005.1"/>
</dbReference>
<name>A0ABT2FK91_9GAMM</name>
<gene>
    <name evidence="2" type="ORF">L9G74_09855</name>
</gene>
<dbReference type="EMBL" id="JAKOGG010000005">
    <property type="protein sequence ID" value="MCS4556745.1"/>
    <property type="molecule type" value="Genomic_DNA"/>
</dbReference>
<feature type="signal peptide" evidence="1">
    <location>
        <begin position="1"/>
        <end position="20"/>
    </location>
</feature>
<organism evidence="2 3">
    <name type="scientific">Shewanella electrica</name>
    <dbReference type="NCBI Taxonomy" id="515560"/>
    <lineage>
        <taxon>Bacteria</taxon>
        <taxon>Pseudomonadati</taxon>
        <taxon>Pseudomonadota</taxon>
        <taxon>Gammaproteobacteria</taxon>
        <taxon>Alteromonadales</taxon>
        <taxon>Shewanellaceae</taxon>
        <taxon>Shewanella</taxon>
    </lineage>
</organism>
<accession>A0ABT2FK91</accession>
<evidence type="ECO:0000256" key="1">
    <source>
        <dbReference type="SAM" id="SignalP"/>
    </source>
</evidence>
<protein>
    <submittedName>
        <fullName evidence="2">Uncharacterized protein</fullName>
    </submittedName>
</protein>
<feature type="chain" id="PRO_5046035123" evidence="1">
    <location>
        <begin position="21"/>
        <end position="131"/>
    </location>
</feature>
<evidence type="ECO:0000313" key="3">
    <source>
        <dbReference type="Proteomes" id="UP001201549"/>
    </source>
</evidence>
<keyword evidence="1" id="KW-0732">Signal</keyword>
<dbReference type="Proteomes" id="UP001201549">
    <property type="component" value="Unassembled WGS sequence"/>
</dbReference>
<sequence length="131" mass="14839">MKTAYSTLMFISALSLPAIGAECPAQNFEDFAYDFMEHADIQKRYTQLPLRVVQGSGDPDIAPTEEMMTAAQLDFPIVENHATRTQLGYLYVIEDPLTIRFFTAGTGVLIRYKFQQLDSCWQLIAKEDDSM</sequence>
<reference evidence="3" key="1">
    <citation type="submission" date="2023-07" db="EMBL/GenBank/DDBJ databases">
        <title>Shewanella mangrovi sp. nov., an acetaldehyde- degrading bacterium isolated from mangrove sediment.</title>
        <authorList>
            <person name="Liu Y."/>
        </authorList>
    </citation>
    <scope>NUCLEOTIDE SEQUENCE [LARGE SCALE GENOMIC DNA]</scope>
    <source>
        <strain evidence="3">C32</strain>
    </source>
</reference>